<organism evidence="2 3">
    <name type="scientific">Reticulomyxa filosa</name>
    <dbReference type="NCBI Taxonomy" id="46433"/>
    <lineage>
        <taxon>Eukaryota</taxon>
        <taxon>Sar</taxon>
        <taxon>Rhizaria</taxon>
        <taxon>Retaria</taxon>
        <taxon>Foraminifera</taxon>
        <taxon>Monothalamids</taxon>
        <taxon>Reticulomyxidae</taxon>
        <taxon>Reticulomyxa</taxon>
    </lineage>
</organism>
<gene>
    <name evidence="2" type="ORF">RFI_05062</name>
</gene>
<feature type="compositionally biased region" description="Low complexity" evidence="1">
    <location>
        <begin position="181"/>
        <end position="192"/>
    </location>
</feature>
<evidence type="ECO:0000313" key="3">
    <source>
        <dbReference type="Proteomes" id="UP000023152"/>
    </source>
</evidence>
<dbReference type="AlphaFoldDB" id="X6P0H0"/>
<feature type="compositionally biased region" description="Basic and acidic residues" evidence="1">
    <location>
        <begin position="212"/>
        <end position="222"/>
    </location>
</feature>
<proteinExistence type="predicted"/>
<keyword evidence="3" id="KW-1185">Reference proteome</keyword>
<accession>X6P0H0</accession>
<comment type="caution">
    <text evidence="2">The sequence shown here is derived from an EMBL/GenBank/DDBJ whole genome shotgun (WGS) entry which is preliminary data.</text>
</comment>
<dbReference type="Proteomes" id="UP000023152">
    <property type="component" value="Unassembled WGS sequence"/>
</dbReference>
<evidence type="ECO:0000313" key="2">
    <source>
        <dbReference type="EMBL" id="ETO32055.1"/>
    </source>
</evidence>
<sequence length="376" mass="44231">RTKTQNESKSYFWQLLAESKFEWNRGRFKFPCAILISAVGIAQVSEPRTNVTFANSFKHYDGTQLDLISTGYFRPFHDPFSKSTLLAAYGVYRKQYNKEELKQFEQKRTKEFEELKKRRLELIKQMSPQQYKKEYINKDPRYQIQADPALDHMYRDLTLNDFPFHYRRAYFLQQEKQSTATTSSSSFSQRSQAPEKDNIPKNGQKFLSAQKKSSDNTKEPKHSTNPTTHVMSTEELQRSLLQPAHDMDNVYVYSVQFVTTRPADIFWQLLFQELNRYGQEKYRTIPLTTVSGTLMNNAVEQLATLNEKDTILFVCNEGNHQFEIFYLPHKDNDTNQQQYFQLLSIQSDLLCDCVNHFFLDQKSIICRLTQGIPIEN</sequence>
<evidence type="ECO:0000256" key="1">
    <source>
        <dbReference type="SAM" id="MobiDB-lite"/>
    </source>
</evidence>
<protein>
    <submittedName>
        <fullName evidence="2">Uncharacterized protein</fullName>
    </submittedName>
</protein>
<dbReference type="EMBL" id="ASPP01004518">
    <property type="protein sequence ID" value="ETO32055.1"/>
    <property type="molecule type" value="Genomic_DNA"/>
</dbReference>
<reference evidence="2 3" key="1">
    <citation type="journal article" date="2013" name="Curr. Biol.">
        <title>The Genome of the Foraminiferan Reticulomyxa filosa.</title>
        <authorList>
            <person name="Glockner G."/>
            <person name="Hulsmann N."/>
            <person name="Schleicher M."/>
            <person name="Noegel A.A."/>
            <person name="Eichinger L."/>
            <person name="Gallinger C."/>
            <person name="Pawlowski J."/>
            <person name="Sierra R."/>
            <person name="Euteneuer U."/>
            <person name="Pillet L."/>
            <person name="Moustafa A."/>
            <person name="Platzer M."/>
            <person name="Groth M."/>
            <person name="Szafranski K."/>
            <person name="Schliwa M."/>
        </authorList>
    </citation>
    <scope>NUCLEOTIDE SEQUENCE [LARGE SCALE GENOMIC DNA]</scope>
</reference>
<feature type="non-terminal residue" evidence="2">
    <location>
        <position position="1"/>
    </location>
</feature>
<feature type="region of interest" description="Disordered" evidence="1">
    <location>
        <begin position="181"/>
        <end position="234"/>
    </location>
</feature>
<name>X6P0H0_RETFI</name>